<dbReference type="AlphaFoldDB" id="A0A9R0I9F0"/>
<dbReference type="GeneID" id="110784800"/>
<keyword evidence="1" id="KW-1185">Reference proteome</keyword>
<gene>
    <name evidence="2" type="primary">LOC110784800</name>
</gene>
<accession>A0A9R0I9F0</accession>
<sequence length="490" mass="56285">MKMVAWNCRGLNDTSSPTFPFLKWMVSSCNVDLLFLSETKCSVEYLKPFSVSWGFSDCNGVDATNSSGGLFVCWHSRLNVSILFLDDNYVLCNVLNEVISSFYALFVYGSPYLVDRESVWASLRALIWAHPGNIVTMGDFNQLEGPSQKLGGNPCILGSRTFLNWKIDCSLLDIPSHGATFTWTNNRDNGAAIYEKLDRGYCNSAWRTSFPNAVMWNFPILLSDHGPILLDCNPNPNKRRRPYRFEAWCLDFPQPRTIVQKAWETQVNGSGMYQLQRRIRTSLKNCKKWCLDFKLDTQIDWHHIHEELLVSQDGIASMGRVNEEKVHRKKVEEVMLSKLSYWKQRSRSKWDCLGDQGTAFFYRAAQSRKCRNDIKMLQNEDGDWLSSDADIKGEFVKFYRQLFAFHDPPATHEATLLNWQPHINRLSPSHVLLLTNPFSVQEIEDAMFSMEGHKSPGPDGVPPSFFHKQWEVTKPTVLEVVQGFSREVIC</sequence>
<reference evidence="1" key="1">
    <citation type="journal article" date="2021" name="Nat. Commun.">
        <title>Genomic analyses provide insights into spinach domestication and the genetic basis of agronomic traits.</title>
        <authorList>
            <person name="Cai X."/>
            <person name="Sun X."/>
            <person name="Xu C."/>
            <person name="Sun H."/>
            <person name="Wang X."/>
            <person name="Ge C."/>
            <person name="Zhang Z."/>
            <person name="Wang Q."/>
            <person name="Fei Z."/>
            <person name="Jiao C."/>
            <person name="Wang Q."/>
        </authorList>
    </citation>
    <scope>NUCLEOTIDE SEQUENCE [LARGE SCALE GENOMIC DNA]</scope>
    <source>
        <strain evidence="1">cv. Varoflay</strain>
    </source>
</reference>
<dbReference type="RefSeq" id="XP_021844938.1">
    <property type="nucleotide sequence ID" value="XM_021989246.1"/>
</dbReference>
<name>A0A9R0I9F0_SPIOL</name>
<protein>
    <recommendedName>
        <fullName evidence="3">Endonuclease/exonuclease/phosphatase domain-containing protein</fullName>
    </recommendedName>
</protein>
<evidence type="ECO:0008006" key="3">
    <source>
        <dbReference type="Google" id="ProtNLM"/>
    </source>
</evidence>
<dbReference type="KEGG" id="soe:110784800"/>
<reference evidence="2" key="2">
    <citation type="submission" date="2025-08" db="UniProtKB">
        <authorList>
            <consortium name="RefSeq"/>
        </authorList>
    </citation>
    <scope>IDENTIFICATION</scope>
    <source>
        <tissue evidence="2">Leaf</tissue>
    </source>
</reference>
<dbReference type="InterPro" id="IPR036691">
    <property type="entry name" value="Endo/exonu/phosph_ase_sf"/>
</dbReference>
<dbReference type="Gene3D" id="3.60.10.10">
    <property type="entry name" value="Endonuclease/exonuclease/phosphatase"/>
    <property type="match status" value="1"/>
</dbReference>
<dbReference type="PANTHER" id="PTHR33710">
    <property type="entry name" value="BNAC02G09200D PROTEIN"/>
    <property type="match status" value="1"/>
</dbReference>
<organism evidence="1 2">
    <name type="scientific">Spinacia oleracea</name>
    <name type="common">Spinach</name>
    <dbReference type="NCBI Taxonomy" id="3562"/>
    <lineage>
        <taxon>Eukaryota</taxon>
        <taxon>Viridiplantae</taxon>
        <taxon>Streptophyta</taxon>
        <taxon>Embryophyta</taxon>
        <taxon>Tracheophyta</taxon>
        <taxon>Spermatophyta</taxon>
        <taxon>Magnoliopsida</taxon>
        <taxon>eudicotyledons</taxon>
        <taxon>Gunneridae</taxon>
        <taxon>Pentapetalae</taxon>
        <taxon>Caryophyllales</taxon>
        <taxon>Chenopodiaceae</taxon>
        <taxon>Chenopodioideae</taxon>
        <taxon>Anserineae</taxon>
        <taxon>Spinacia</taxon>
    </lineage>
</organism>
<dbReference type="Proteomes" id="UP000813463">
    <property type="component" value="Chromosome 4"/>
</dbReference>
<dbReference type="OrthoDB" id="1748430at2759"/>
<dbReference type="SUPFAM" id="SSF56219">
    <property type="entry name" value="DNase I-like"/>
    <property type="match status" value="1"/>
</dbReference>
<evidence type="ECO:0000313" key="2">
    <source>
        <dbReference type="RefSeq" id="XP_021844938.1"/>
    </source>
</evidence>
<dbReference type="PANTHER" id="PTHR33710:SF79">
    <property type="entry name" value="OS06G0205337 PROTEIN"/>
    <property type="match status" value="1"/>
</dbReference>
<evidence type="ECO:0000313" key="1">
    <source>
        <dbReference type="Proteomes" id="UP000813463"/>
    </source>
</evidence>
<proteinExistence type="predicted"/>